<dbReference type="EMBL" id="CP020472">
    <property type="protein sequence ID" value="ARD22261.1"/>
    <property type="molecule type" value="Genomic_DNA"/>
</dbReference>
<feature type="chain" id="PRO_5045390516" description="DUF4440 domain-containing protein" evidence="1">
    <location>
        <begin position="22"/>
        <end position="213"/>
    </location>
</feature>
<name>A0ABN4YCW4_9GAMM</name>
<organism evidence="2 3">
    <name type="scientific">Shewanella japonica</name>
    <dbReference type="NCBI Taxonomy" id="93973"/>
    <lineage>
        <taxon>Bacteria</taxon>
        <taxon>Pseudomonadati</taxon>
        <taxon>Pseudomonadota</taxon>
        <taxon>Gammaproteobacteria</taxon>
        <taxon>Alteromonadales</taxon>
        <taxon>Shewanellaceae</taxon>
        <taxon>Shewanella</taxon>
    </lineage>
</organism>
<dbReference type="InterPro" id="IPR032710">
    <property type="entry name" value="NTF2-like_dom_sf"/>
</dbReference>
<dbReference type="Proteomes" id="UP000191820">
    <property type="component" value="Chromosome"/>
</dbReference>
<accession>A0ABN4YCW4</accession>
<dbReference type="SUPFAM" id="SSF54427">
    <property type="entry name" value="NTF2-like"/>
    <property type="match status" value="1"/>
</dbReference>
<reference evidence="2 3" key="1">
    <citation type="submission" date="2017-03" db="EMBL/GenBank/DDBJ databases">
        <title>Genome sequencing of Shewanella japonica KCTC 22435.</title>
        <authorList>
            <person name="Kim K.M."/>
        </authorList>
    </citation>
    <scope>NUCLEOTIDE SEQUENCE [LARGE SCALE GENOMIC DNA]</scope>
    <source>
        <strain evidence="2 3">KCTC 22435</strain>
    </source>
</reference>
<evidence type="ECO:0008006" key="4">
    <source>
        <dbReference type="Google" id="ProtNLM"/>
    </source>
</evidence>
<evidence type="ECO:0000313" key="3">
    <source>
        <dbReference type="Proteomes" id="UP000191820"/>
    </source>
</evidence>
<sequence>MTYIKLLFCCTFMLLSINALAGKTPETTLSDNDIINNNYKTFHTGFENLDLDFINKIYTDDATYISEVLDQEIVIGKQNILDLYTVFFKKIAKKDAHIEVDFRVINRELTESSATDVGYYLVRFHPRKETGDPTSVFSGKFVLVSRKTAKDQWQFIVDSNTKTDPKYYFTAKPVSNLYYGRQFNQAPKPDIIIETESEQNTQQPIDSTDAHNH</sequence>
<evidence type="ECO:0000313" key="2">
    <source>
        <dbReference type="EMBL" id="ARD22261.1"/>
    </source>
</evidence>
<protein>
    <recommendedName>
        <fullName evidence="4">DUF4440 domain-containing protein</fullName>
    </recommendedName>
</protein>
<evidence type="ECO:0000256" key="1">
    <source>
        <dbReference type="SAM" id="SignalP"/>
    </source>
</evidence>
<keyword evidence="3" id="KW-1185">Reference proteome</keyword>
<dbReference type="Gene3D" id="3.10.450.50">
    <property type="match status" value="1"/>
</dbReference>
<feature type="signal peptide" evidence="1">
    <location>
        <begin position="1"/>
        <end position="21"/>
    </location>
</feature>
<keyword evidence="1" id="KW-0732">Signal</keyword>
<gene>
    <name evidence="2" type="ORF">SJ2017_1959</name>
</gene>
<proteinExistence type="predicted"/>